<keyword evidence="8" id="KW-0539">Nucleus</keyword>
<evidence type="ECO:0000256" key="3">
    <source>
        <dbReference type="ARBA" id="ARBA00022737"/>
    </source>
</evidence>
<dbReference type="InterPro" id="IPR009071">
    <property type="entry name" value="HMG_box_dom"/>
</dbReference>
<feature type="compositionally biased region" description="Low complexity" evidence="10">
    <location>
        <begin position="2277"/>
        <end position="2289"/>
    </location>
</feature>
<feature type="compositionally biased region" description="Polar residues" evidence="10">
    <location>
        <begin position="1622"/>
        <end position="1633"/>
    </location>
</feature>
<dbReference type="Proteomes" id="UP001460270">
    <property type="component" value="Unassembled WGS sequence"/>
</dbReference>
<dbReference type="InterPro" id="IPR036910">
    <property type="entry name" value="HMG_box_dom_sf"/>
</dbReference>
<dbReference type="EMBL" id="JBBPFD010000022">
    <property type="protein sequence ID" value="KAK7881200.1"/>
    <property type="molecule type" value="Genomic_DNA"/>
</dbReference>
<reference evidence="13" key="1">
    <citation type="submission" date="2024-04" db="EMBL/GenBank/DDBJ databases">
        <title>Salinicola lusitanus LLJ914,a marine bacterium isolated from the Okinawa Trough.</title>
        <authorList>
            <person name="Li J."/>
        </authorList>
    </citation>
    <scope>NUCLEOTIDE SEQUENCE [LARGE SCALE GENOMIC DNA]</scope>
</reference>
<feature type="compositionally biased region" description="Basic and acidic residues" evidence="10">
    <location>
        <begin position="386"/>
        <end position="399"/>
    </location>
</feature>
<dbReference type="PANTHER" id="PTHR45888:SF1">
    <property type="entry name" value="HISTONE-LYSINE N-METHYLTRANSFERASE 2C"/>
    <property type="match status" value="1"/>
</dbReference>
<feature type="region of interest" description="Disordered" evidence="10">
    <location>
        <begin position="1622"/>
        <end position="1711"/>
    </location>
</feature>
<feature type="compositionally biased region" description="Acidic residues" evidence="10">
    <location>
        <begin position="400"/>
        <end position="429"/>
    </location>
</feature>
<gene>
    <name evidence="12" type="ORF">WMY93_029609</name>
</gene>
<evidence type="ECO:0000313" key="13">
    <source>
        <dbReference type="Proteomes" id="UP001460270"/>
    </source>
</evidence>
<feature type="compositionally biased region" description="Acidic residues" evidence="10">
    <location>
        <begin position="16"/>
        <end position="34"/>
    </location>
</feature>
<dbReference type="CDD" id="cd15513">
    <property type="entry name" value="PHD5_KMT2C_like"/>
    <property type="match status" value="1"/>
</dbReference>
<feature type="domain" description="PHD-type" evidence="11">
    <location>
        <begin position="1140"/>
        <end position="1190"/>
    </location>
</feature>
<feature type="compositionally biased region" description="Polar residues" evidence="10">
    <location>
        <begin position="1997"/>
        <end position="2006"/>
    </location>
</feature>
<keyword evidence="7" id="KW-0804">Transcription</keyword>
<feature type="compositionally biased region" description="Acidic residues" evidence="10">
    <location>
        <begin position="87"/>
        <end position="100"/>
    </location>
</feature>
<sequence>MEERAVEETSERTREDEEVSDETEESVDDLEKAEEDQRMERTQDLSEERGDEELSEGRPDEAEEKVEDLLRTETTEQEPSERRDVVVDDLPEVERTEEEPSERKEDLQRADEAEESVDNLTKVEETPEEPSSELQRKLKQRREEELQREAEAEERVDSLARIKETQEEPSKELQREAEAEEKVHESPKLEETLVEPSKSSDLQREAEEEERVEGTEELEEPSERREDLQEAEEEKDTADDLLKMEETAEEPCERREDLQMDGTDQEPSEIREEVGELVGAAEEKMEESELTDSLPETDEREGPELQTVEEQREASVRAKEKEEEEEKLQELSEELPEVTDDLQETEERGEFNPHVDKQEEAAVGAVEEETEEQMEEPLQEDGLPLMEKEEKQEEASVRAEEEEDLSEQEESEMNSLEEEEEKIVEEEAVPSEKPSTEAAGALSPDSPPSGVQLTSAPSEEPHSPPHSPPASPVSPQQAPSPPKPSPTSALRPASPQSHSRAGSPETPSAQTQNQQPTNHETLHITQDQEMESADQTQEPANHETESTNEKREIVSPNQSVFSEELKSTNETSKNHDSERTDREDELLMDDNSCSSLLDTDQSRSSFRNAAVEGARMDRSEAVEEREEVFSKEEMAETAEMTEQSDEEEFEVISNEEVLKIQEEMLLLEEEFERSKDLKVESQIKSRKKHLVNLKKEHLEMEVSADLKTRDETEEKQIELSEKENSPRNNQSKEEQEEAELVRHQQDKTLAEAEEMVDESEALEEEIGEKTTEKEVEDVMIEDVSMDEPEEKADVRVDQSEAEEESVERAELDEDKMADKPKSPEKEEFSINDEEVGSMCEDSQDKEDSDLEDAVSPVLDLDPSLDMEVMALMSSGSPPPSLLTLSSPSPTLVLPRRGKGRSALSSPENSPTRLTMASSPLSPMTPPLRASPSNQRKPASVHSSHHSHRDSLHSQNRNGKTSHHQEEVFSRTSPSPTVFLVSSRRAVSPPSSSQDSNDGWRQSESPALRTLLCGHEDGPRFGVSRPEEVQRRRHRGPEEEEDGADSRLRTASAFQPGGGYMESFQMRDEEENSMHNTVVMFSTSDHFTLKQDMCVVCGSFGQGEEGRLLACAQCGQCYHPYCVNVKITRVILTKGWRCLECTVCEACGEASDPGRLLLCDDCDISYHTYCLDPPLHTVPKGAWKCKWCVWCVQCGSTSPGLHCDWMNNYSLTYSQDDLILQCQQCDRWVHAVCHGLMSEEEVESTADEGFDCSLCKNHGRATYARSDSFDSPYMAQIISRFREPDLKTYTQDGVCLTESGLSHLQSLVEPLTSPRRYRRNKPKLKLRIINQNSVSVLQTPEPETPTEPEPPRADLDCEMKSDSSPEREPHHDDYIHKETETADGKKRKRKPYRPGIGGFMVRQRGGKGPSRIKLCRSDSTDTYPGRDDDADAMDTSADHSMEKVKKRYRKKRTKLEETFPSYLQEAFFGRDLLDRSRLIDRRAAQEAPGLGQSGPTAASGQMKGPAPVSHGHAPQKHGPLPVSEEALVDLSDVLNTDPHILATGQTGQFQAERSPSPFAGLDIGSVEAARAQRSVQEEPLDAILSPELDKMVSDGAILSKLYKIPELEGKDVEDLFTAVLSPNRSGQSEAQGSSKPHPPVPGGQFPRLPLVNGLMGSSSHFSGSPMMPLGPQATPRFRMTPPPHAGPAPPLPGHSMQPSNQAQSPAEDQDVLSTAQRGMLKWEKEEPLGEQATVAPVLYCNIKFPQLKEQYPDWPSRMKQIAKQWRKASSQDRAPFVQKARDNRAAQRINKVQLPPDPLKRLPVPPPQQQQQMTYDPVSMETDAMFKDPLRPKETEQEQEWKMRQQMRQQSKQRAKSEAAEKLEQVKNEQLLQQRPAADSDQSEAVRRRFPGYRQPQPHGVQSAGFRAGGRRVSASSGSAPLRFLSLLSSDVLPTLFTPVLTVDPYGKVVGTPRPPSAPQPPLQPRRNSLSASPAHDALGSPAPSPDAKAAEMYRNMAPQQALQQQIRPGMLSPSAPDHSRLSYQRPVFKAPMPPHQQDFPGPRRDPARPTDLGFPLAQTQDFPSSPLSGLGSPHRSPYSQAPGTPRPDYTQQAGEAFSHHSPLTSRPSPDPYSNPQTPGTPRFPRSPVGTPRPSPEAYNQGTDTFSGQGTSGSSPRAPGWPEAAGFTPHHQLQRSPGRPQQQTPKHPGISEEGHTPGHDPFEQSHMTPQNNNDKLLASNELSALGADGPMSMMPQLGDSEDKLRQRQRLRQLILRQQQQKSALRQEKGLQEAGPGQGATAAPGHNATAALGPPTPGHIPQSPAAPGHAPSAQDHAPSARHWPQPQEEPDPFGRPPPPYPGQMRPVAPPLRGSTLNSSCGVSHLEKQGLSRDRCSSEDHTSGLRFLQELRGCRTLSCVFPRTRLPRDQAWTQPSPSHDARSSPASLPSALSPSPASPLAQHHGTALHRAPTPRPRAPPPPALSSGGRRADGGAPGGEDSAVKDLEDVEVKDLVDLNLNLDPEDGKEDLDLAANDLHLDDFLLTGKFDLIAYTDPELNLDNADLDLDPSDQDRDRNSGEHSSQSGASNQIKQEVKPEGREAGSVPQNQAPHPGLMASVRLPGPGAPGVTAAGLKEKSEGLPALSQAPSVSMATGNSLRRHLLHRPEFNLDLNRTYFIWTTCFFLSQTLVHSPSLHVHSPSLHVHSPSLHVHSPRLHVHLFVCAQASRLKLSVRCSLSFLTTFTPQRFQQRALGPQSLHPRVVLNPQSQNQAPVQPLAQSEGQADPQDPTKARPLLLEEQPLLLQDLLDQERQEQQQQKQMQALIRQRAGSEGPFPSMEQRPNRTEQKQRLLSLAGVVKHSGEEDPRPASHLSTSNQNTSPQSFKILSYEGQRRQYEEWLGETQRLLQMQQRLLEDQIAAHRKTKKALSAKQRTAKKAGRPFAEEDAAQLRYVTEQQGTVQKQLEQIRKQQKDHCELIEDYRSKLQPRPLQPPPGAPLMPPTPGPGSLVPPGAPHMPPALVPGSLVPPGAPLMAPAPGPGSLVPPGAPLMPPAPGPGSLVPPGAPLMPPAPGPGSLVPPGAPVGPGLMQQQMVPMQHPPRVPVWALEPQAGLLV</sequence>
<feature type="domain" description="PHD-type" evidence="11">
    <location>
        <begin position="1090"/>
        <end position="1143"/>
    </location>
</feature>
<dbReference type="FunFam" id="3.30.40.10:FF:001142">
    <property type="entry name" value="Histone-lysine N-methyltransferase"/>
    <property type="match status" value="1"/>
</dbReference>
<dbReference type="GO" id="GO:0008270">
    <property type="term" value="F:zinc ion binding"/>
    <property type="evidence" value="ECO:0007669"/>
    <property type="project" value="UniProtKB-KW"/>
</dbReference>
<feature type="compositionally biased region" description="Basic and acidic residues" evidence="10">
    <location>
        <begin position="806"/>
        <end position="828"/>
    </location>
</feature>
<feature type="compositionally biased region" description="Basic and acidic residues" evidence="10">
    <location>
        <begin position="1348"/>
        <end position="1383"/>
    </location>
</feature>
<dbReference type="Pfam" id="PF00628">
    <property type="entry name" value="PHD"/>
    <property type="match status" value="2"/>
</dbReference>
<dbReference type="SUPFAM" id="SSF47095">
    <property type="entry name" value="HMG-box"/>
    <property type="match status" value="1"/>
</dbReference>
<dbReference type="SMART" id="SM00398">
    <property type="entry name" value="HMG"/>
    <property type="match status" value="1"/>
</dbReference>
<evidence type="ECO:0000256" key="2">
    <source>
        <dbReference type="ARBA" id="ARBA00022723"/>
    </source>
</evidence>
<feature type="compositionally biased region" description="Basic and acidic residues" evidence="10">
    <location>
        <begin position="1013"/>
        <end position="1029"/>
    </location>
</feature>
<feature type="compositionally biased region" description="Basic and acidic residues" evidence="10">
    <location>
        <begin position="2188"/>
        <end position="2202"/>
    </location>
</feature>
<keyword evidence="13" id="KW-1185">Reference proteome</keyword>
<feature type="compositionally biased region" description="Basic and acidic residues" evidence="10">
    <location>
        <begin position="101"/>
        <end position="111"/>
    </location>
</feature>
<dbReference type="GO" id="GO:0003713">
    <property type="term" value="F:transcription coactivator activity"/>
    <property type="evidence" value="ECO:0007669"/>
    <property type="project" value="TreeGrafter"/>
</dbReference>
<accession>A0AAW0MM49</accession>
<feature type="region of interest" description="Disordered" evidence="10">
    <location>
        <begin position="1830"/>
        <end position="1917"/>
    </location>
</feature>
<feature type="compositionally biased region" description="Basic and acidic residues" evidence="10">
    <location>
        <begin position="2362"/>
        <end position="2376"/>
    </location>
</feature>
<feature type="compositionally biased region" description="Pro residues" evidence="10">
    <location>
        <begin position="464"/>
        <end position="485"/>
    </location>
</feature>
<keyword evidence="4 9" id="KW-0863">Zinc-finger</keyword>
<feature type="compositionally biased region" description="Pro residues" evidence="10">
    <location>
        <begin position="1952"/>
        <end position="1963"/>
    </location>
</feature>
<feature type="compositionally biased region" description="Acidic residues" evidence="10">
    <location>
        <begin position="829"/>
        <end position="852"/>
    </location>
</feature>
<feature type="compositionally biased region" description="Polar residues" evidence="10">
    <location>
        <begin position="2101"/>
        <end position="2119"/>
    </location>
</feature>
<feature type="compositionally biased region" description="Basic and acidic residues" evidence="10">
    <location>
        <begin position="1854"/>
        <end position="1866"/>
    </location>
</feature>
<feature type="region of interest" description="Disordered" evidence="10">
    <location>
        <begin position="1482"/>
        <end position="1521"/>
    </location>
</feature>
<feature type="compositionally biased region" description="Acidic residues" evidence="10">
    <location>
        <begin position="322"/>
        <end position="344"/>
    </location>
</feature>
<feature type="compositionally biased region" description="Polar residues" evidence="10">
    <location>
        <begin position="2848"/>
        <end position="2860"/>
    </location>
</feature>
<keyword evidence="5" id="KW-0862">Zinc</keyword>
<feature type="compositionally biased region" description="Polar residues" evidence="10">
    <location>
        <begin position="993"/>
        <end position="1004"/>
    </location>
</feature>
<feature type="compositionally biased region" description="Low complexity" evidence="10">
    <location>
        <begin position="980"/>
        <end position="992"/>
    </location>
</feature>
<dbReference type="InterPro" id="IPR011011">
    <property type="entry name" value="Znf_FYVE_PHD"/>
</dbReference>
<evidence type="ECO:0000256" key="1">
    <source>
        <dbReference type="ARBA" id="ARBA00004123"/>
    </source>
</evidence>
<dbReference type="PANTHER" id="PTHR45888">
    <property type="entry name" value="HL01030P-RELATED"/>
    <property type="match status" value="1"/>
</dbReference>
<dbReference type="Gene3D" id="3.30.40.10">
    <property type="entry name" value="Zinc/RING finger domain, C3HC4 (zinc finger)"/>
    <property type="match status" value="3"/>
</dbReference>
<feature type="compositionally biased region" description="Low complexity" evidence="10">
    <location>
        <begin position="871"/>
        <end position="894"/>
    </location>
</feature>
<dbReference type="GO" id="GO:0045944">
    <property type="term" value="P:positive regulation of transcription by RNA polymerase II"/>
    <property type="evidence" value="ECO:0007669"/>
    <property type="project" value="TreeGrafter"/>
</dbReference>
<evidence type="ECO:0000256" key="4">
    <source>
        <dbReference type="ARBA" id="ARBA00022771"/>
    </source>
</evidence>
<dbReference type="InterPro" id="IPR019787">
    <property type="entry name" value="Znf_PHD-finger"/>
</dbReference>
<feature type="compositionally biased region" description="Acidic residues" evidence="10">
    <location>
        <begin position="206"/>
        <end position="220"/>
    </location>
</feature>
<feature type="compositionally biased region" description="Polar residues" evidence="10">
    <location>
        <begin position="2746"/>
        <end position="2759"/>
    </location>
</feature>
<evidence type="ECO:0000256" key="5">
    <source>
        <dbReference type="ARBA" id="ARBA00022833"/>
    </source>
</evidence>
<dbReference type="PROSITE" id="PS50016">
    <property type="entry name" value="ZF_PHD_2"/>
    <property type="match status" value="3"/>
</dbReference>
<dbReference type="GO" id="GO:0044666">
    <property type="term" value="C:MLL3/4 complex"/>
    <property type="evidence" value="ECO:0007669"/>
    <property type="project" value="TreeGrafter"/>
</dbReference>
<evidence type="ECO:0000259" key="11">
    <source>
        <dbReference type="PROSITE" id="PS50016"/>
    </source>
</evidence>
<feature type="region of interest" description="Disordered" evidence="10">
    <location>
        <begin position="2962"/>
        <end position="2993"/>
    </location>
</feature>
<evidence type="ECO:0000256" key="6">
    <source>
        <dbReference type="ARBA" id="ARBA00023015"/>
    </source>
</evidence>
<dbReference type="Gene3D" id="1.10.30.10">
    <property type="entry name" value="High mobility group box domain"/>
    <property type="match status" value="1"/>
</dbReference>
<evidence type="ECO:0000313" key="12">
    <source>
        <dbReference type="EMBL" id="KAK7881200.1"/>
    </source>
</evidence>
<feature type="compositionally biased region" description="Acidic residues" evidence="10">
    <location>
        <begin position="751"/>
        <end position="766"/>
    </location>
</feature>
<feature type="compositionally biased region" description="Basic and acidic residues" evidence="10">
    <location>
        <begin position="614"/>
        <end position="634"/>
    </location>
</feature>
<dbReference type="FunFam" id="1.10.30.10:FF:000009">
    <property type="entry name" value="Histone-lysine N-methyltransferase"/>
    <property type="match status" value="1"/>
</dbReference>
<feature type="compositionally biased region" description="Basic and acidic residues" evidence="10">
    <location>
        <begin position="309"/>
        <end position="321"/>
    </location>
</feature>
<feature type="compositionally biased region" description="Polar residues" evidence="10">
    <location>
        <begin position="494"/>
        <end position="539"/>
    </location>
</feature>
<feature type="domain" description="PHD-type" evidence="11">
    <location>
        <begin position="1187"/>
        <end position="1257"/>
    </location>
</feature>
<evidence type="ECO:0000256" key="7">
    <source>
        <dbReference type="ARBA" id="ARBA00023163"/>
    </source>
</evidence>
<feature type="region of interest" description="Disordered" evidence="10">
    <location>
        <begin position="1"/>
        <end position="651"/>
    </location>
</feature>
<feature type="compositionally biased region" description="Acidic residues" evidence="10">
    <location>
        <begin position="774"/>
        <end position="790"/>
    </location>
</feature>
<feature type="region of interest" description="Disordered" evidence="10">
    <location>
        <begin position="2788"/>
        <end position="2860"/>
    </location>
</feature>
<dbReference type="GO" id="GO:0042800">
    <property type="term" value="F:histone H3K4 methyltransferase activity"/>
    <property type="evidence" value="ECO:0007669"/>
    <property type="project" value="TreeGrafter"/>
</dbReference>
<feature type="compositionally biased region" description="Basic and acidic residues" evidence="10">
    <location>
        <begin position="563"/>
        <end position="582"/>
    </location>
</feature>
<name>A0AAW0MM49_9GOBI</name>
<feature type="compositionally biased region" description="Polar residues" evidence="10">
    <location>
        <begin position="591"/>
        <end position="607"/>
    </location>
</feature>
<feature type="compositionally biased region" description="Pro residues" evidence="10">
    <location>
        <begin position="2966"/>
        <end position="2981"/>
    </location>
</feature>
<feature type="compositionally biased region" description="Polar residues" evidence="10">
    <location>
        <begin position="902"/>
        <end position="921"/>
    </location>
</feature>
<feature type="region of interest" description="Disordered" evidence="10">
    <location>
        <begin position="1768"/>
        <end position="1817"/>
    </location>
</feature>
<feature type="compositionally biased region" description="Low complexity" evidence="10">
    <location>
        <begin position="2420"/>
        <end position="2438"/>
    </location>
</feature>
<feature type="compositionally biased region" description="Basic and acidic residues" evidence="10">
    <location>
        <begin position="35"/>
        <end position="48"/>
    </location>
</feature>
<feature type="compositionally biased region" description="Polar residues" evidence="10">
    <location>
        <begin position="1328"/>
        <end position="1337"/>
    </location>
</feature>
<feature type="compositionally biased region" description="Low complexity" evidence="10">
    <location>
        <begin position="1902"/>
        <end position="1917"/>
    </location>
</feature>
<feature type="compositionally biased region" description="Basic and acidic residues" evidence="10">
    <location>
        <begin position="698"/>
        <end position="750"/>
    </location>
</feature>
<feature type="compositionally biased region" description="Low complexity" evidence="10">
    <location>
        <begin position="2250"/>
        <end position="2259"/>
    </location>
</feature>
<feature type="compositionally biased region" description="Acidic residues" evidence="10">
    <location>
        <begin position="366"/>
        <end position="379"/>
    </location>
</feature>
<feature type="compositionally biased region" description="Polar residues" evidence="10">
    <location>
        <begin position="1695"/>
        <end position="1711"/>
    </location>
</feature>
<dbReference type="InterPro" id="IPR013083">
    <property type="entry name" value="Znf_RING/FYVE/PHD"/>
</dbReference>
<feature type="region of interest" description="Disordered" evidence="10">
    <location>
        <begin position="1947"/>
        <end position="2376"/>
    </location>
</feature>
<feature type="region of interest" description="Disordered" evidence="10">
    <location>
        <begin position="2537"/>
        <end position="2607"/>
    </location>
</feature>
<feature type="compositionally biased region" description="Polar residues" evidence="10">
    <location>
        <begin position="2557"/>
        <end position="2569"/>
    </location>
</feature>
<evidence type="ECO:0000256" key="8">
    <source>
        <dbReference type="ARBA" id="ARBA00023242"/>
    </source>
</evidence>
<comment type="caution">
    <text evidence="12">The sequence shown here is derived from an EMBL/GenBank/DDBJ whole genome shotgun (WGS) entry which is preliminary data.</text>
</comment>
<feature type="compositionally biased region" description="Basic and acidic residues" evidence="10">
    <location>
        <begin position="1414"/>
        <end position="1426"/>
    </location>
</feature>
<feature type="compositionally biased region" description="Basic and acidic residues" evidence="10">
    <location>
        <begin position="141"/>
        <end position="191"/>
    </location>
</feature>
<comment type="subcellular location">
    <subcellularLocation>
        <location evidence="1">Nucleus</location>
    </subcellularLocation>
</comment>
<dbReference type="InterPro" id="IPR001965">
    <property type="entry name" value="Znf_PHD"/>
</dbReference>
<feature type="region of interest" description="Disordered" evidence="10">
    <location>
        <begin position="2406"/>
        <end position="2484"/>
    </location>
</feature>
<feature type="compositionally biased region" description="Basic and acidic residues" evidence="10">
    <location>
        <begin position="345"/>
        <end position="360"/>
    </location>
</feature>
<evidence type="ECO:0000256" key="10">
    <source>
        <dbReference type="SAM" id="MobiDB-lite"/>
    </source>
</evidence>
<feature type="compositionally biased region" description="Acidic residues" evidence="10">
    <location>
        <begin position="284"/>
        <end position="301"/>
    </location>
</feature>
<keyword evidence="3" id="KW-0677">Repeat</keyword>
<evidence type="ECO:0000256" key="9">
    <source>
        <dbReference type="PROSITE-ProRule" id="PRU00146"/>
    </source>
</evidence>
<feature type="compositionally biased region" description="Pro residues" evidence="10">
    <location>
        <begin position="2450"/>
        <end position="2460"/>
    </location>
</feature>
<feature type="compositionally biased region" description="Basic and acidic residues" evidence="10">
    <location>
        <begin position="1830"/>
        <end position="1842"/>
    </location>
</feature>
<feature type="compositionally biased region" description="Basic and acidic residues" evidence="10">
    <location>
        <begin position="540"/>
        <end position="553"/>
    </location>
</feature>
<feature type="compositionally biased region" description="Polar residues" evidence="10">
    <location>
        <begin position="2137"/>
        <end position="2154"/>
    </location>
</feature>
<feature type="compositionally biased region" description="Basic and acidic residues" evidence="10">
    <location>
        <begin position="67"/>
        <end position="86"/>
    </location>
</feature>
<proteinExistence type="predicted"/>
<feature type="compositionally biased region" description="Basic and acidic residues" evidence="10">
    <location>
        <begin position="238"/>
        <end position="258"/>
    </location>
</feature>
<keyword evidence="6" id="KW-0805">Transcription regulation</keyword>
<feature type="compositionally biased region" description="Basic and acidic residues" evidence="10">
    <location>
        <begin position="1"/>
        <end position="15"/>
    </location>
</feature>
<dbReference type="SMART" id="SM00249">
    <property type="entry name" value="PHD"/>
    <property type="match status" value="3"/>
</dbReference>
<keyword evidence="2" id="KW-0479">Metal-binding</keyword>
<feature type="region of interest" description="Disordered" evidence="10">
    <location>
        <begin position="2746"/>
        <end position="2767"/>
    </location>
</feature>
<organism evidence="12 13">
    <name type="scientific">Mugilogobius chulae</name>
    <name type="common">yellowstripe goby</name>
    <dbReference type="NCBI Taxonomy" id="88201"/>
    <lineage>
        <taxon>Eukaryota</taxon>
        <taxon>Metazoa</taxon>
        <taxon>Chordata</taxon>
        <taxon>Craniata</taxon>
        <taxon>Vertebrata</taxon>
        <taxon>Euteleostomi</taxon>
        <taxon>Actinopterygii</taxon>
        <taxon>Neopterygii</taxon>
        <taxon>Teleostei</taxon>
        <taxon>Neoteleostei</taxon>
        <taxon>Acanthomorphata</taxon>
        <taxon>Gobiaria</taxon>
        <taxon>Gobiiformes</taxon>
        <taxon>Gobioidei</taxon>
        <taxon>Gobiidae</taxon>
        <taxon>Gobionellinae</taxon>
        <taxon>Mugilogobius</taxon>
    </lineage>
</organism>
<dbReference type="SUPFAM" id="SSF57903">
    <property type="entry name" value="FYVE/PHD zinc finger"/>
    <property type="match status" value="3"/>
</dbReference>
<feature type="region of interest" description="Disordered" evidence="10">
    <location>
        <begin position="1328"/>
        <end position="1447"/>
    </location>
</feature>
<protein>
    <recommendedName>
        <fullName evidence="11">PHD-type domain-containing protein</fullName>
    </recommendedName>
</protein>
<feature type="compositionally biased region" description="Low complexity" evidence="10">
    <location>
        <begin position="2063"/>
        <end position="2073"/>
    </location>
</feature>
<feature type="compositionally biased region" description="Pro residues" evidence="10">
    <location>
        <begin position="1679"/>
        <end position="1691"/>
    </location>
</feature>
<feature type="region of interest" description="Disordered" evidence="10">
    <location>
        <begin position="698"/>
        <end position="1046"/>
    </location>
</feature>
<feature type="compositionally biased region" description="Polar residues" evidence="10">
    <location>
        <begin position="2204"/>
        <end position="2213"/>
    </location>
</feature>